<dbReference type="AlphaFoldDB" id="A0A4D6Y025"/>
<dbReference type="OrthoDB" id="6554452at2"/>
<dbReference type="Proteomes" id="UP000298677">
    <property type="component" value="Chromosome"/>
</dbReference>
<dbReference type="RefSeq" id="WP_158341608.1">
    <property type="nucleotide sequence ID" value="NZ_CP033012.1"/>
</dbReference>
<organism evidence="1 2">
    <name type="scientific">Buchnera aphidicola</name>
    <name type="common">Anoecia oenotherae</name>
    <dbReference type="NCBI Taxonomy" id="1241833"/>
    <lineage>
        <taxon>Bacteria</taxon>
        <taxon>Pseudomonadati</taxon>
        <taxon>Pseudomonadota</taxon>
        <taxon>Gammaproteobacteria</taxon>
        <taxon>Enterobacterales</taxon>
        <taxon>Erwiniaceae</taxon>
        <taxon>Buchnera</taxon>
    </lineage>
</organism>
<evidence type="ECO:0000313" key="2">
    <source>
        <dbReference type="Proteomes" id="UP000298677"/>
    </source>
</evidence>
<evidence type="ECO:0000313" key="1">
    <source>
        <dbReference type="EMBL" id="QCI19201.1"/>
    </source>
</evidence>
<gene>
    <name evidence="1" type="ORF">D9V65_00325</name>
</gene>
<reference evidence="1 2" key="1">
    <citation type="submission" date="2018-10" db="EMBL/GenBank/DDBJ databases">
        <title>Comparative functional genomics of the obligate endosymbiont Buchnera aphidicola.</title>
        <authorList>
            <person name="Chong R.A."/>
        </authorList>
    </citation>
    <scope>NUCLEOTIDE SEQUENCE [LARGE SCALE GENOMIC DNA]</scope>
    <source>
        <strain evidence="1 2">Aoe</strain>
    </source>
</reference>
<sequence length="355" mass="42876">MFNTHYNLNYLPIVNKEKFLDTQKNIHSTVKNKKNISYKKNYLLNIIQNTTNKKKSKTTETKKYITILNNQSHSNNYFHLIKKFIKNKLKIPINATKIKNMYFHVKQKFFSEQKKFFSFIKNNTQCKYNYSQYEKKQNVLYYKIKNIMLQTASHTFNNIFFKHLYKKTIKSKINLVLNKIISSLYNFYYRKISTNINNLYEIEKIKNIYIKYKFEINNLWKQSLKKKLLISQLQKENESNFFFHDKNIGSIHIKIKLKNKDAILIYTPYNLENKKIFFLEFKKLQNIFNNYGLSLRLLNTKNIKYVQKKPINTHISCKQKNLNLTKCVNNNKIISIDTLTYNKKKKSNIVVHFYA</sequence>
<name>A0A4D6Y025_9GAMM</name>
<accession>A0A4D6Y025</accession>
<dbReference type="EMBL" id="CP033012">
    <property type="protein sequence ID" value="QCI19201.1"/>
    <property type="molecule type" value="Genomic_DNA"/>
</dbReference>
<proteinExistence type="predicted"/>
<keyword evidence="2" id="KW-1185">Reference proteome</keyword>
<protein>
    <submittedName>
        <fullName evidence="1">Uncharacterized protein</fullName>
    </submittedName>
</protein>